<reference evidence="2" key="1">
    <citation type="submission" date="2023-05" db="EMBL/GenBank/DDBJ databases">
        <title>Cannabis rhizosphere genomes.</title>
        <authorList>
            <person name="Goff K.L."/>
        </authorList>
    </citation>
    <scope>NUCLEOTIDE SEQUENCE</scope>
    <source>
        <strain evidence="2">SPPC 2817</strain>
    </source>
</reference>
<evidence type="ECO:0000256" key="1">
    <source>
        <dbReference type="SAM" id="MobiDB-lite"/>
    </source>
</evidence>
<feature type="compositionally biased region" description="Basic and acidic residues" evidence="1">
    <location>
        <begin position="65"/>
        <end position="74"/>
    </location>
</feature>
<organism evidence="2 3">
    <name type="scientific">Serratia bockelmannii</name>
    <dbReference type="NCBI Taxonomy" id="2703793"/>
    <lineage>
        <taxon>Bacteria</taxon>
        <taxon>Pseudomonadati</taxon>
        <taxon>Pseudomonadota</taxon>
        <taxon>Gammaproteobacteria</taxon>
        <taxon>Enterobacterales</taxon>
        <taxon>Yersiniaceae</taxon>
        <taxon>Serratia</taxon>
    </lineage>
</organism>
<accession>A0ABT8LII4</accession>
<feature type="region of interest" description="Disordered" evidence="1">
    <location>
        <begin position="65"/>
        <end position="88"/>
    </location>
</feature>
<keyword evidence="3" id="KW-1185">Reference proteome</keyword>
<dbReference type="RefSeq" id="WP_043147341.1">
    <property type="nucleotide sequence ID" value="NZ_CBDHVZ010000065.1"/>
</dbReference>
<dbReference type="EMBL" id="JASMRX010000001">
    <property type="protein sequence ID" value="MDN6877100.1"/>
    <property type="molecule type" value="Genomic_DNA"/>
</dbReference>
<gene>
    <name evidence="2" type="ORF">QO199_00250</name>
</gene>
<evidence type="ECO:0000313" key="3">
    <source>
        <dbReference type="Proteomes" id="UP001176500"/>
    </source>
</evidence>
<sequence length="88" mass="9807">MAWDTFVYDNIKKQLVKEGFSEALAQGGASHGADLYRRKSQASRKGMIYDDCLTLARQYVLASCTKEEKPESGKKKSRTAATARPSLF</sequence>
<name>A0ABT8LII4_9GAMM</name>
<dbReference type="Proteomes" id="UP001176500">
    <property type="component" value="Unassembled WGS sequence"/>
</dbReference>
<protein>
    <submittedName>
        <fullName evidence="2">Uncharacterized protein</fullName>
    </submittedName>
</protein>
<evidence type="ECO:0000313" key="2">
    <source>
        <dbReference type="EMBL" id="MDN6877100.1"/>
    </source>
</evidence>
<proteinExistence type="predicted"/>
<comment type="caution">
    <text evidence="2">The sequence shown here is derived from an EMBL/GenBank/DDBJ whole genome shotgun (WGS) entry which is preliminary data.</text>
</comment>